<dbReference type="SUPFAM" id="SSF51261">
    <property type="entry name" value="Duplicated hybrid motif"/>
    <property type="match status" value="1"/>
</dbReference>
<accession>A0A2M7H2V8</accession>
<dbReference type="Gene3D" id="2.70.70.10">
    <property type="entry name" value="Glucose Permease (Domain IIA)"/>
    <property type="match status" value="1"/>
</dbReference>
<dbReference type="PANTHER" id="PTHR21666">
    <property type="entry name" value="PEPTIDASE-RELATED"/>
    <property type="match status" value="1"/>
</dbReference>
<dbReference type="CDD" id="cd12797">
    <property type="entry name" value="M23_peptidase"/>
    <property type="match status" value="1"/>
</dbReference>
<dbReference type="GO" id="GO:0004222">
    <property type="term" value="F:metalloendopeptidase activity"/>
    <property type="evidence" value="ECO:0007669"/>
    <property type="project" value="TreeGrafter"/>
</dbReference>
<evidence type="ECO:0000313" key="3">
    <source>
        <dbReference type="Proteomes" id="UP000230292"/>
    </source>
</evidence>
<dbReference type="Proteomes" id="UP000230292">
    <property type="component" value="Unassembled WGS sequence"/>
</dbReference>
<dbReference type="Pfam" id="PF01551">
    <property type="entry name" value="Peptidase_M23"/>
    <property type="match status" value="1"/>
</dbReference>
<proteinExistence type="predicted"/>
<evidence type="ECO:0000313" key="2">
    <source>
        <dbReference type="EMBL" id="PIW36524.1"/>
    </source>
</evidence>
<reference evidence="2 3" key="1">
    <citation type="submission" date="2017-09" db="EMBL/GenBank/DDBJ databases">
        <title>Depth-based differentiation of microbial function through sediment-hosted aquifers and enrichment of novel symbionts in the deep terrestrial subsurface.</title>
        <authorList>
            <person name="Probst A.J."/>
            <person name="Ladd B."/>
            <person name="Jarett J.K."/>
            <person name="Geller-Mcgrath D.E."/>
            <person name="Sieber C.M."/>
            <person name="Emerson J.B."/>
            <person name="Anantharaman K."/>
            <person name="Thomas B.C."/>
            <person name="Malmstrom R."/>
            <person name="Stieglmeier M."/>
            <person name="Klingl A."/>
            <person name="Woyke T."/>
            <person name="Ryan C.M."/>
            <person name="Banfield J.F."/>
        </authorList>
    </citation>
    <scope>NUCLEOTIDE SEQUENCE [LARGE SCALE GENOMIC DNA]</scope>
    <source>
        <strain evidence="2">CG15_BIG_FIL_POST_REV_8_21_14_020_45_12</strain>
    </source>
</reference>
<comment type="caution">
    <text evidence="2">The sequence shown here is derived from an EMBL/GenBank/DDBJ whole genome shotgun (WGS) entry which is preliminary data.</text>
</comment>
<name>A0A2M7H2V8_9BACT</name>
<dbReference type="EMBL" id="PFGC01000050">
    <property type="protein sequence ID" value="PIW36524.1"/>
    <property type="molecule type" value="Genomic_DNA"/>
</dbReference>
<evidence type="ECO:0000259" key="1">
    <source>
        <dbReference type="Pfam" id="PF01551"/>
    </source>
</evidence>
<protein>
    <recommendedName>
        <fullName evidence="1">M23ase beta-sheet core domain-containing protein</fullName>
    </recommendedName>
</protein>
<sequence>MSLSKIVRVIAIGLSFATSVSLPQVGLAAKDSSYCDYSAPVDQPYTVSAPFSQKHQAVDLAIELGSTVHSVADGTVVKINRPRKDEQERPARIVIKHSGGNRTIYSQLRRVDVKKGDKVQVGDSIGLSGGSGKGSFRSTGPHLHFAVKNSHGKNVNPICVVQ</sequence>
<dbReference type="InterPro" id="IPR050570">
    <property type="entry name" value="Cell_wall_metabolism_enzyme"/>
</dbReference>
<feature type="domain" description="M23ase beta-sheet core" evidence="1">
    <location>
        <begin position="54"/>
        <end position="157"/>
    </location>
</feature>
<dbReference type="AlphaFoldDB" id="A0A2M7H2V8"/>
<dbReference type="InterPro" id="IPR011055">
    <property type="entry name" value="Dup_hybrid_motif"/>
</dbReference>
<dbReference type="InterPro" id="IPR016047">
    <property type="entry name" value="M23ase_b-sheet_dom"/>
</dbReference>
<gene>
    <name evidence="2" type="ORF">COW24_04925</name>
</gene>
<organism evidence="2 3">
    <name type="scientific">Candidatus Kerfeldbacteria bacterium CG15_BIG_FIL_POST_REV_8_21_14_020_45_12</name>
    <dbReference type="NCBI Taxonomy" id="2014247"/>
    <lineage>
        <taxon>Bacteria</taxon>
        <taxon>Candidatus Kerfeldiibacteriota</taxon>
    </lineage>
</organism>
<dbReference type="PANTHER" id="PTHR21666:SF270">
    <property type="entry name" value="MUREIN HYDROLASE ACTIVATOR ENVC"/>
    <property type="match status" value="1"/>
</dbReference>